<feature type="transmembrane region" description="Helical" evidence="6">
    <location>
        <begin position="1041"/>
        <end position="1064"/>
    </location>
</feature>
<protein>
    <submittedName>
        <fullName evidence="7">Major facilitator superfamily domain-containing protein</fullName>
    </submittedName>
</protein>
<feature type="transmembrane region" description="Helical" evidence="6">
    <location>
        <begin position="94"/>
        <end position="116"/>
    </location>
</feature>
<evidence type="ECO:0000313" key="8">
    <source>
        <dbReference type="Proteomes" id="UP000521943"/>
    </source>
</evidence>
<dbReference type="GO" id="GO:0022857">
    <property type="term" value="F:transmembrane transporter activity"/>
    <property type="evidence" value="ECO:0007669"/>
    <property type="project" value="InterPro"/>
</dbReference>
<gene>
    <name evidence="7" type="ORF">DFP72DRAFT_800734</name>
</gene>
<sequence length="1098" mass="120706">MLGILSCLATGWWSSLSDRTGRRTLFFAAASGMLCANVIYILVNRFWRYLPGGYWWILLGPLIEGSFGGMPASMVAFTAYVGDTTSEQRRSKTLSINFGLYWAGFSIGPLVGNLALRMTGNIMSTFYIAVILQAAFLLYTKFIMLEPLSKAQQEQARANWKLHHEPGQQSLTRQGLLLAKVWDLFAPIIRPLEAIKPVLKKSMDPTVRPRRDWNLFLAAVSIGCLFIIAGDLPFKFQYASAAFHWTAEENGFFLSTLSASRGIYLIIILPRKHNIHDNSHRTLIVSASVIIKYFKPPTQEIEIKVESDTEPSGYRTIKQKLESPTFDLRLARISIFFEGAVHVVMVLFPSPGSLYFLGVFGTVGAGFPPAVQSVALSLYIHQGGEEVGKVFGALGVIQTLCGQIISPVLYGFVYVLTVNIFPLSIFVASTIAITSSGLILFLVRMPTHHEIIAKHTDVSGAASSARPGRPQNSRFESTATLGSPSGPIGEEAAEYLEEFVGTHQHHHDEGTSAGQRGEEEMYEVERRKALPWWRRPSPWWLLCAVPFSSLAKTASLAPRVELYTMLACRVHKPDIFYDTSQIPMLTTETHSVAKPPSPCGSDPTVLAAVARLSAGTPVRQTRPLLSLLTTGWWGAFADRHGRATILGISVLGLLITDFSIIFVYYFSEHLPGNYWFIMVGSVLEGLVGGFSTAVAAQHAYISETSTDASRARFLSLGLGLMFSGVAIGPTVGSVLIRATEQLISVFYLTLAVHLFYAILIFIGLPEPLSERRMKQSQQKYAEELRVDAEEQATNGAPGWRVRARRLFRFLSPLSIFMPDFVVDGEANPLKKKEKDWSLALLAVAYGCTISLIASTPYLFQYATATFGWTTETLGYWLSLVGAGRAIWLTVVLPICIKIFKPKPIIIEIPASSPSRTAKNLFYPLVPVMNAASERRETIRKELHSPRFELGVARLSLILEVPAYGLMVLFASQHAFAVYSVLGAMGVGFSPAIQTLALAMYARRGGTETGRLFGALSVVQALAGQILGPAIYGFIFIRTVVIFPRAIFVAGFVCVTVSLILISFIRLPPDRELEKELLGVAHRGDLEEIAPGTANTSNS</sequence>
<feature type="transmembrane region" description="Helical" evidence="6">
    <location>
        <begin position="713"/>
        <end position="736"/>
    </location>
</feature>
<feature type="transmembrane region" description="Helical" evidence="6">
    <location>
        <begin position="873"/>
        <end position="896"/>
    </location>
</feature>
<feature type="transmembrane region" description="Helical" evidence="6">
    <location>
        <begin position="252"/>
        <end position="269"/>
    </location>
</feature>
<feature type="transmembrane region" description="Helical" evidence="6">
    <location>
        <begin position="391"/>
        <end position="414"/>
    </location>
</feature>
<feature type="transmembrane region" description="Helical" evidence="6">
    <location>
        <begin position="330"/>
        <end position="348"/>
    </location>
</feature>
<feature type="transmembrane region" description="Helical" evidence="6">
    <location>
        <begin position="55"/>
        <end position="82"/>
    </location>
</feature>
<dbReference type="InterPro" id="IPR011701">
    <property type="entry name" value="MFS"/>
</dbReference>
<organism evidence="7 8">
    <name type="scientific">Ephemerocybe angulata</name>
    <dbReference type="NCBI Taxonomy" id="980116"/>
    <lineage>
        <taxon>Eukaryota</taxon>
        <taxon>Fungi</taxon>
        <taxon>Dikarya</taxon>
        <taxon>Basidiomycota</taxon>
        <taxon>Agaricomycotina</taxon>
        <taxon>Agaricomycetes</taxon>
        <taxon>Agaricomycetidae</taxon>
        <taxon>Agaricales</taxon>
        <taxon>Agaricineae</taxon>
        <taxon>Psathyrellaceae</taxon>
        <taxon>Ephemerocybe</taxon>
    </lineage>
</organism>
<dbReference type="Pfam" id="PF07690">
    <property type="entry name" value="MFS_1"/>
    <property type="match status" value="2"/>
</dbReference>
<dbReference type="GO" id="GO:0016020">
    <property type="term" value="C:membrane"/>
    <property type="evidence" value="ECO:0007669"/>
    <property type="project" value="UniProtKB-SubCell"/>
</dbReference>
<evidence type="ECO:0000256" key="1">
    <source>
        <dbReference type="ARBA" id="ARBA00004141"/>
    </source>
</evidence>
<feature type="transmembrane region" description="Helical" evidence="6">
    <location>
        <begin position="838"/>
        <end position="861"/>
    </location>
</feature>
<proteinExistence type="predicted"/>
<comment type="subcellular location">
    <subcellularLocation>
        <location evidence="1">Membrane</location>
        <topology evidence="1">Multi-pass membrane protein</topology>
    </subcellularLocation>
</comment>
<name>A0A8H6IGN0_9AGAR</name>
<feature type="transmembrane region" description="Helical" evidence="6">
    <location>
        <begin position="354"/>
        <end position="379"/>
    </location>
</feature>
<keyword evidence="2 6" id="KW-0812">Transmembrane</keyword>
<feature type="transmembrane region" description="Helical" evidence="6">
    <location>
        <begin position="975"/>
        <end position="1000"/>
    </location>
</feature>
<comment type="caution">
    <text evidence="7">The sequence shown here is derived from an EMBL/GenBank/DDBJ whole genome shotgun (WGS) entry which is preliminary data.</text>
</comment>
<feature type="transmembrane region" description="Helical" evidence="6">
    <location>
        <begin position="420"/>
        <end position="443"/>
    </location>
</feature>
<keyword evidence="8" id="KW-1185">Reference proteome</keyword>
<dbReference type="Gene3D" id="1.20.1250.20">
    <property type="entry name" value="MFS general substrate transporter like domains"/>
    <property type="match status" value="2"/>
</dbReference>
<evidence type="ECO:0000256" key="3">
    <source>
        <dbReference type="ARBA" id="ARBA00022989"/>
    </source>
</evidence>
<evidence type="ECO:0000256" key="5">
    <source>
        <dbReference type="SAM" id="MobiDB-lite"/>
    </source>
</evidence>
<feature type="transmembrane region" description="Helical" evidence="6">
    <location>
        <begin position="673"/>
        <end position="701"/>
    </location>
</feature>
<evidence type="ECO:0000256" key="6">
    <source>
        <dbReference type="SAM" id="Phobius"/>
    </source>
</evidence>
<keyword evidence="3 6" id="KW-1133">Transmembrane helix</keyword>
<evidence type="ECO:0000256" key="4">
    <source>
        <dbReference type="ARBA" id="ARBA00023136"/>
    </source>
</evidence>
<dbReference type="PANTHER" id="PTHR23507">
    <property type="entry name" value="ZGC:174356"/>
    <property type="match status" value="1"/>
</dbReference>
<feature type="compositionally biased region" description="Polar residues" evidence="5">
    <location>
        <begin position="470"/>
        <end position="483"/>
    </location>
</feature>
<reference evidence="7 8" key="1">
    <citation type="submission" date="2020-07" db="EMBL/GenBank/DDBJ databases">
        <title>Comparative genomics of pyrophilous fungi reveals a link between fire events and developmental genes.</title>
        <authorList>
            <consortium name="DOE Joint Genome Institute"/>
            <person name="Steindorff A.S."/>
            <person name="Carver A."/>
            <person name="Calhoun S."/>
            <person name="Stillman K."/>
            <person name="Liu H."/>
            <person name="Lipzen A."/>
            <person name="Pangilinan J."/>
            <person name="Labutti K."/>
            <person name="Bruns T.D."/>
            <person name="Grigoriev I.V."/>
        </authorList>
    </citation>
    <scope>NUCLEOTIDE SEQUENCE [LARGE SCALE GENOMIC DNA]</scope>
    <source>
        <strain evidence="7 8">CBS 144469</strain>
    </source>
</reference>
<dbReference type="Proteomes" id="UP000521943">
    <property type="component" value="Unassembled WGS sequence"/>
</dbReference>
<keyword evidence="4 6" id="KW-0472">Membrane</keyword>
<feature type="transmembrane region" description="Helical" evidence="6">
    <location>
        <begin position="742"/>
        <end position="764"/>
    </location>
</feature>
<dbReference type="SUPFAM" id="SSF103473">
    <property type="entry name" value="MFS general substrate transporter"/>
    <property type="match status" value="3"/>
</dbReference>
<feature type="transmembrane region" description="Helical" evidence="6">
    <location>
        <begin position="213"/>
        <end position="232"/>
    </location>
</feature>
<dbReference type="InterPro" id="IPR036259">
    <property type="entry name" value="MFS_trans_sf"/>
</dbReference>
<dbReference type="PANTHER" id="PTHR23507:SF1">
    <property type="entry name" value="FI18259P1-RELATED"/>
    <property type="match status" value="1"/>
</dbReference>
<feature type="region of interest" description="Disordered" evidence="5">
    <location>
        <begin position="461"/>
        <end position="485"/>
    </location>
</feature>
<feature type="transmembrane region" description="Helical" evidence="6">
    <location>
        <begin position="24"/>
        <end position="43"/>
    </location>
</feature>
<dbReference type="AlphaFoldDB" id="A0A8H6IGN0"/>
<accession>A0A8H6IGN0</accession>
<feature type="transmembrane region" description="Helical" evidence="6">
    <location>
        <begin position="645"/>
        <end position="667"/>
    </location>
</feature>
<evidence type="ECO:0000313" key="7">
    <source>
        <dbReference type="EMBL" id="KAF6763812.1"/>
    </source>
</evidence>
<dbReference type="EMBL" id="JACGCI010000005">
    <property type="protein sequence ID" value="KAF6763812.1"/>
    <property type="molecule type" value="Genomic_DNA"/>
</dbReference>
<feature type="transmembrane region" description="Helical" evidence="6">
    <location>
        <begin position="1012"/>
        <end position="1035"/>
    </location>
</feature>
<feature type="transmembrane region" description="Helical" evidence="6">
    <location>
        <begin position="122"/>
        <end position="140"/>
    </location>
</feature>
<dbReference type="OrthoDB" id="3026777at2759"/>
<evidence type="ECO:0000256" key="2">
    <source>
        <dbReference type="ARBA" id="ARBA00022692"/>
    </source>
</evidence>